<dbReference type="PROSITE" id="PS50011">
    <property type="entry name" value="PROTEIN_KINASE_DOM"/>
    <property type="match status" value="1"/>
</dbReference>
<dbReference type="AlphaFoldDB" id="A0A8H5BFD3"/>
<dbReference type="Proteomes" id="UP000567179">
    <property type="component" value="Unassembled WGS sequence"/>
</dbReference>
<proteinExistence type="predicted"/>
<dbReference type="InterPro" id="IPR011009">
    <property type="entry name" value="Kinase-like_dom_sf"/>
</dbReference>
<keyword evidence="4" id="KW-0418">Kinase</keyword>
<keyword evidence="1" id="KW-0723">Serine/threonine-protein kinase</keyword>
<keyword evidence="5" id="KW-0067">ATP-binding</keyword>
<reference evidence="7 8" key="1">
    <citation type="journal article" date="2020" name="ISME J.">
        <title>Uncovering the hidden diversity of litter-decomposition mechanisms in mushroom-forming fungi.</title>
        <authorList>
            <person name="Floudas D."/>
            <person name="Bentzer J."/>
            <person name="Ahren D."/>
            <person name="Johansson T."/>
            <person name="Persson P."/>
            <person name="Tunlid A."/>
        </authorList>
    </citation>
    <scope>NUCLEOTIDE SEQUENCE [LARGE SCALE GENOMIC DNA]</scope>
    <source>
        <strain evidence="7 8">CBS 101986</strain>
    </source>
</reference>
<evidence type="ECO:0000313" key="7">
    <source>
        <dbReference type="EMBL" id="KAF5321458.1"/>
    </source>
</evidence>
<evidence type="ECO:0000259" key="6">
    <source>
        <dbReference type="PROSITE" id="PS50011"/>
    </source>
</evidence>
<name>A0A8H5BFD3_9AGAR</name>
<dbReference type="PANTHER" id="PTHR45646:SF11">
    <property type="entry name" value="SERINE_THREONINE-PROTEIN KINASE DOA"/>
    <property type="match status" value="1"/>
</dbReference>
<dbReference type="SMART" id="SM00220">
    <property type="entry name" value="S_TKc"/>
    <property type="match status" value="1"/>
</dbReference>
<organism evidence="7 8">
    <name type="scientific">Psilocybe cf. subviscida</name>
    <dbReference type="NCBI Taxonomy" id="2480587"/>
    <lineage>
        <taxon>Eukaryota</taxon>
        <taxon>Fungi</taxon>
        <taxon>Dikarya</taxon>
        <taxon>Basidiomycota</taxon>
        <taxon>Agaricomycotina</taxon>
        <taxon>Agaricomycetes</taxon>
        <taxon>Agaricomycetidae</taxon>
        <taxon>Agaricales</taxon>
        <taxon>Agaricineae</taxon>
        <taxon>Strophariaceae</taxon>
        <taxon>Psilocybe</taxon>
    </lineage>
</organism>
<dbReference type="InterPro" id="IPR051175">
    <property type="entry name" value="CLK_kinases"/>
</dbReference>
<keyword evidence="8" id="KW-1185">Reference proteome</keyword>
<evidence type="ECO:0000256" key="4">
    <source>
        <dbReference type="ARBA" id="ARBA00022777"/>
    </source>
</evidence>
<comment type="caution">
    <text evidence="7">The sequence shown here is derived from an EMBL/GenBank/DDBJ whole genome shotgun (WGS) entry which is preliminary data.</text>
</comment>
<evidence type="ECO:0000256" key="5">
    <source>
        <dbReference type="ARBA" id="ARBA00022840"/>
    </source>
</evidence>
<sequence>MDNVDSIPRCFHRGAPRFEVNNVLGGLYRVKGVKRNGRKQQLLFVVSVVQQHSSNTHIAKVVSRPPTNTQKLEDHIAWLKSDIVPDSKSHLIFDFRDDDFVYLIFHRNHYNLKIVMYSGHWKPLSSVLVKDIGLQILQAVRFLHREVKTHGDICPEHIEFLDSFCSTEESYNEQTEQYETETIITSTNIRLAFYGDLEIAQHLNGTDQYRAPEVVFGGKSTPESDRFSVGCILGEMVLGRPIFLPCEEGPLYTQEKAVLYDAISGRFPEGLAITIEEAFPGTFDDLEIRPKCPDTISGTCRQFYKTFRGWQDLFDDRDLIEVLVNLVHTNPQMRESLDAIACFEYFRYTNDDID</sequence>
<evidence type="ECO:0000313" key="8">
    <source>
        <dbReference type="Proteomes" id="UP000567179"/>
    </source>
</evidence>
<evidence type="ECO:0000256" key="2">
    <source>
        <dbReference type="ARBA" id="ARBA00022679"/>
    </source>
</evidence>
<dbReference type="InterPro" id="IPR000719">
    <property type="entry name" value="Prot_kinase_dom"/>
</dbReference>
<dbReference type="GO" id="GO:0043484">
    <property type="term" value="P:regulation of RNA splicing"/>
    <property type="evidence" value="ECO:0007669"/>
    <property type="project" value="TreeGrafter"/>
</dbReference>
<protein>
    <recommendedName>
        <fullName evidence="6">Protein kinase domain-containing protein</fullName>
    </recommendedName>
</protein>
<evidence type="ECO:0000256" key="3">
    <source>
        <dbReference type="ARBA" id="ARBA00022741"/>
    </source>
</evidence>
<dbReference type="EMBL" id="JAACJJ010000028">
    <property type="protein sequence ID" value="KAF5321458.1"/>
    <property type="molecule type" value="Genomic_DNA"/>
</dbReference>
<evidence type="ECO:0000256" key="1">
    <source>
        <dbReference type="ARBA" id="ARBA00022527"/>
    </source>
</evidence>
<dbReference type="OrthoDB" id="3068150at2759"/>
<dbReference type="Gene3D" id="1.10.510.10">
    <property type="entry name" value="Transferase(Phosphotransferase) domain 1"/>
    <property type="match status" value="1"/>
</dbReference>
<dbReference type="PANTHER" id="PTHR45646">
    <property type="entry name" value="SERINE/THREONINE-PROTEIN KINASE DOA-RELATED"/>
    <property type="match status" value="1"/>
</dbReference>
<dbReference type="SUPFAM" id="SSF56112">
    <property type="entry name" value="Protein kinase-like (PK-like)"/>
    <property type="match status" value="1"/>
</dbReference>
<feature type="domain" description="Protein kinase" evidence="6">
    <location>
        <begin position="1"/>
        <end position="346"/>
    </location>
</feature>
<dbReference type="GO" id="GO:0004674">
    <property type="term" value="F:protein serine/threonine kinase activity"/>
    <property type="evidence" value="ECO:0007669"/>
    <property type="project" value="UniProtKB-KW"/>
</dbReference>
<keyword evidence="2" id="KW-0808">Transferase</keyword>
<dbReference type="GO" id="GO:0005524">
    <property type="term" value="F:ATP binding"/>
    <property type="evidence" value="ECO:0007669"/>
    <property type="project" value="UniProtKB-KW"/>
</dbReference>
<gene>
    <name evidence="7" type="ORF">D9619_001299</name>
</gene>
<dbReference type="GO" id="GO:0005634">
    <property type="term" value="C:nucleus"/>
    <property type="evidence" value="ECO:0007669"/>
    <property type="project" value="TreeGrafter"/>
</dbReference>
<dbReference type="Pfam" id="PF00069">
    <property type="entry name" value="Pkinase"/>
    <property type="match status" value="1"/>
</dbReference>
<keyword evidence="3" id="KW-0547">Nucleotide-binding</keyword>
<accession>A0A8H5BFD3</accession>